<dbReference type="InterPro" id="IPR044878">
    <property type="entry name" value="UbiA_sf"/>
</dbReference>
<feature type="transmembrane region" description="Helical" evidence="8">
    <location>
        <begin position="225"/>
        <end position="245"/>
    </location>
</feature>
<dbReference type="PANTHER" id="PTHR13929">
    <property type="entry name" value="1,4-DIHYDROXY-2-NAPHTHOATE OCTAPRENYLTRANSFERASE"/>
    <property type="match status" value="1"/>
</dbReference>
<keyword evidence="6 8" id="KW-1133">Transmembrane helix</keyword>
<evidence type="ECO:0000256" key="4">
    <source>
        <dbReference type="ARBA" id="ARBA00022679"/>
    </source>
</evidence>
<evidence type="ECO:0000313" key="11">
    <source>
        <dbReference type="Proteomes" id="UP001500171"/>
    </source>
</evidence>
<feature type="transmembrane region" description="Helical" evidence="8">
    <location>
        <begin position="252"/>
        <end position="271"/>
    </location>
</feature>
<dbReference type="Pfam" id="PF01040">
    <property type="entry name" value="UbiA"/>
    <property type="match status" value="1"/>
</dbReference>
<keyword evidence="3 8" id="KW-1003">Cell membrane</keyword>
<evidence type="ECO:0000256" key="9">
    <source>
        <dbReference type="NCBIfam" id="TIGR00751"/>
    </source>
</evidence>
<dbReference type="NCBIfam" id="TIGR00751">
    <property type="entry name" value="menA"/>
    <property type="match status" value="1"/>
</dbReference>
<accession>A0ABP9NC48</accession>
<keyword evidence="5 8" id="KW-0812">Transmembrane</keyword>
<feature type="transmembrane region" description="Helical" evidence="8">
    <location>
        <begin position="148"/>
        <end position="171"/>
    </location>
</feature>
<comment type="caution">
    <text evidence="10">The sequence shown here is derived from an EMBL/GenBank/DDBJ whole genome shotgun (WGS) entry which is preliminary data.</text>
</comment>
<feature type="transmembrane region" description="Helical" evidence="8">
    <location>
        <begin position="277"/>
        <end position="301"/>
    </location>
</feature>
<evidence type="ECO:0000256" key="5">
    <source>
        <dbReference type="ARBA" id="ARBA00022692"/>
    </source>
</evidence>
<evidence type="ECO:0000256" key="2">
    <source>
        <dbReference type="ARBA" id="ARBA00022428"/>
    </source>
</evidence>
<dbReference type="EC" id="2.5.1.74" evidence="8 9"/>
<dbReference type="Proteomes" id="UP001500171">
    <property type="component" value="Unassembled WGS sequence"/>
</dbReference>
<keyword evidence="4 8" id="KW-0808">Transferase</keyword>
<feature type="transmembrane region" description="Helical" evidence="8">
    <location>
        <begin position="122"/>
        <end position="142"/>
    </location>
</feature>
<dbReference type="CDD" id="cd13962">
    <property type="entry name" value="PT_UbiA_UBIAD1"/>
    <property type="match status" value="1"/>
</dbReference>
<keyword evidence="11" id="KW-1185">Reference proteome</keyword>
<dbReference type="HAMAP" id="MF_01937">
    <property type="entry name" value="MenA_1"/>
    <property type="match status" value="1"/>
</dbReference>
<gene>
    <name evidence="8" type="primary">menA</name>
    <name evidence="10" type="ORF">GCM10023211_23750</name>
</gene>
<feature type="transmembrane region" description="Helical" evidence="8">
    <location>
        <begin position="18"/>
        <end position="35"/>
    </location>
</feature>
<evidence type="ECO:0000256" key="6">
    <source>
        <dbReference type="ARBA" id="ARBA00022989"/>
    </source>
</evidence>
<dbReference type="InterPro" id="IPR000537">
    <property type="entry name" value="UbiA_prenyltransferase"/>
</dbReference>
<comment type="similarity">
    <text evidence="8">Belongs to the MenA family. Type 1 subfamily.</text>
</comment>
<evidence type="ECO:0000313" key="10">
    <source>
        <dbReference type="EMBL" id="GAA5114335.1"/>
    </source>
</evidence>
<dbReference type="RefSeq" id="WP_345492535.1">
    <property type="nucleotide sequence ID" value="NZ_BAABHY010000007.1"/>
</dbReference>
<dbReference type="PIRSF" id="PIRSF005355">
    <property type="entry name" value="UBIAD1"/>
    <property type="match status" value="1"/>
</dbReference>
<proteinExistence type="inferred from homology"/>
<organism evidence="10 11">
    <name type="scientific">Orbus sasakiae</name>
    <dbReference type="NCBI Taxonomy" id="1078475"/>
    <lineage>
        <taxon>Bacteria</taxon>
        <taxon>Pseudomonadati</taxon>
        <taxon>Pseudomonadota</taxon>
        <taxon>Gammaproteobacteria</taxon>
        <taxon>Orbales</taxon>
        <taxon>Orbaceae</taxon>
        <taxon>Orbus</taxon>
    </lineage>
</organism>
<reference evidence="11" key="1">
    <citation type="journal article" date="2019" name="Int. J. Syst. Evol. Microbiol.">
        <title>The Global Catalogue of Microorganisms (GCM) 10K type strain sequencing project: providing services to taxonomists for standard genome sequencing and annotation.</title>
        <authorList>
            <consortium name="The Broad Institute Genomics Platform"/>
            <consortium name="The Broad Institute Genome Sequencing Center for Infectious Disease"/>
            <person name="Wu L."/>
            <person name="Ma J."/>
        </authorList>
    </citation>
    <scope>NUCLEOTIDE SEQUENCE [LARGE SCALE GENOMIC DNA]</scope>
    <source>
        <strain evidence="11">JCM 18050</strain>
    </source>
</reference>
<comment type="catalytic activity">
    <reaction evidence="8">
        <text>an all-trans-polyprenyl diphosphate + 1,4-dihydroxy-2-naphthoate + H(+) = a 2-demethylmenaquinol + CO2 + diphosphate</text>
        <dbReference type="Rhea" id="RHEA:26478"/>
        <dbReference type="Rhea" id="RHEA-COMP:9563"/>
        <dbReference type="Rhea" id="RHEA-COMP:9564"/>
        <dbReference type="ChEBI" id="CHEBI:11173"/>
        <dbReference type="ChEBI" id="CHEBI:15378"/>
        <dbReference type="ChEBI" id="CHEBI:16526"/>
        <dbReference type="ChEBI" id="CHEBI:33019"/>
        <dbReference type="ChEBI" id="CHEBI:55437"/>
        <dbReference type="ChEBI" id="CHEBI:58914"/>
        <dbReference type="EC" id="2.5.1.74"/>
    </reaction>
</comment>
<feature type="transmembrane region" description="Helical" evidence="8">
    <location>
        <begin position="93"/>
        <end position="115"/>
    </location>
</feature>
<evidence type="ECO:0000256" key="7">
    <source>
        <dbReference type="ARBA" id="ARBA00023136"/>
    </source>
</evidence>
<dbReference type="NCBIfam" id="NF004750">
    <property type="entry name" value="PRK06080.1-2"/>
    <property type="match status" value="1"/>
</dbReference>
<dbReference type="Gene3D" id="1.10.357.140">
    <property type="entry name" value="UbiA prenyltransferase"/>
    <property type="match status" value="1"/>
</dbReference>
<comment type="function">
    <text evidence="8">Conversion of 1,4-dihydroxy-2-naphthoate (DHNA) to demethylmenaquinone (DMK).</text>
</comment>
<keyword evidence="7 8" id="KW-0472">Membrane</keyword>
<dbReference type="PANTHER" id="PTHR13929:SF0">
    <property type="entry name" value="UBIA PRENYLTRANSFERASE DOMAIN-CONTAINING PROTEIN 1"/>
    <property type="match status" value="1"/>
</dbReference>
<comment type="pathway">
    <text evidence="8">Quinol/quinone metabolism; menaquinone biosynthesis; menaquinol from 1,4-dihydroxy-2-naphthoate: step 1/2.</text>
</comment>
<feature type="transmembrane region" description="Helical" evidence="8">
    <location>
        <begin position="178"/>
        <end position="197"/>
    </location>
</feature>
<comment type="subcellular location">
    <subcellularLocation>
        <location evidence="8">Cell membrane</location>
        <topology evidence="8">Multi-pass membrane protein</topology>
    </subcellularLocation>
    <subcellularLocation>
        <location evidence="1">Membrane</location>
        <topology evidence="1">Multi-pass membrane protein</topology>
    </subcellularLocation>
</comment>
<evidence type="ECO:0000256" key="1">
    <source>
        <dbReference type="ARBA" id="ARBA00004141"/>
    </source>
</evidence>
<evidence type="ECO:0000256" key="3">
    <source>
        <dbReference type="ARBA" id="ARBA00022475"/>
    </source>
</evidence>
<feature type="transmembrane region" description="Helical" evidence="8">
    <location>
        <begin position="42"/>
        <end position="61"/>
    </location>
</feature>
<dbReference type="InterPro" id="IPR026046">
    <property type="entry name" value="UBIAD1"/>
</dbReference>
<protein>
    <recommendedName>
        <fullName evidence="8 9">1,4-dihydroxy-2-naphthoate octaprenyltransferase</fullName>
        <shortName evidence="8">DHNA-octaprenyltransferase</shortName>
        <ecNumber evidence="8 9">2.5.1.74</ecNumber>
    </recommendedName>
</protein>
<keyword evidence="2 8" id="KW-0474">Menaquinone biosynthesis</keyword>
<sequence length="302" mass="33424">MKPDSALLAWLSSFRLKTLPLAISAILIGSALAYWQHTFRWSIFLFTLLTACLLQILSNLANDYGDGLKGNDSINRIGPKRGIHRGDITLRQLLIALMINTILCAISGLCLLIVACDTGQELIVFIGIGILSIIAAITYTVGKNPYGYIGLGDISVLIFFGCVSVLGSFYLQHKSLSLSFMLPACGSGLLSVAVLNINNLRDYQSDKANHKKTLVVIIGIKWAKYYHIALLTLSYLLLSLFSWCYLNNISGWLFLVTLPLCIYHLKAVFIARNHHDFIVQFVPMIRLALIVNILYSLGIILS</sequence>
<evidence type="ECO:0000256" key="8">
    <source>
        <dbReference type="HAMAP-Rule" id="MF_01937"/>
    </source>
</evidence>
<dbReference type="InterPro" id="IPR004657">
    <property type="entry name" value="MenA"/>
</dbReference>
<name>A0ABP9NC48_9GAMM</name>
<dbReference type="EMBL" id="BAABHY010000007">
    <property type="protein sequence ID" value="GAA5114335.1"/>
    <property type="molecule type" value="Genomic_DNA"/>
</dbReference>